<dbReference type="OrthoDB" id="9970435at2759"/>
<dbReference type="AlphaFoldDB" id="S8C1U7"/>
<feature type="domain" description="Protein ENHANCED DISEASE RESISTANCE 2 C-terminal" evidence="1">
    <location>
        <begin position="30"/>
        <end position="271"/>
    </location>
</feature>
<dbReference type="EMBL" id="AUSU01007327">
    <property type="protein sequence ID" value="EPS60745.1"/>
    <property type="molecule type" value="Genomic_DNA"/>
</dbReference>
<dbReference type="Pfam" id="PF07059">
    <property type="entry name" value="EDR2_C"/>
    <property type="match status" value="1"/>
</dbReference>
<feature type="non-terminal residue" evidence="2">
    <location>
        <position position="278"/>
    </location>
</feature>
<evidence type="ECO:0000313" key="3">
    <source>
        <dbReference type="Proteomes" id="UP000015453"/>
    </source>
</evidence>
<accession>S8C1U7</accession>
<comment type="caution">
    <text evidence="2">The sequence shown here is derived from an EMBL/GenBank/DDBJ whole genome shotgun (WGS) entry which is preliminary data.</text>
</comment>
<keyword evidence="3" id="KW-1185">Reference proteome</keyword>
<evidence type="ECO:0000313" key="2">
    <source>
        <dbReference type="EMBL" id="EPS60745.1"/>
    </source>
</evidence>
<dbReference type="Proteomes" id="UP000015453">
    <property type="component" value="Unassembled WGS sequence"/>
</dbReference>
<name>S8C1U7_9LAMI</name>
<dbReference type="PANTHER" id="PTHR31558:SF3">
    <property type="entry name" value="CW14 PROTEIN"/>
    <property type="match status" value="1"/>
</dbReference>
<reference evidence="2 3" key="1">
    <citation type="journal article" date="2013" name="BMC Genomics">
        <title>The miniature genome of a carnivorous plant Genlisea aurea contains a low number of genes and short non-coding sequences.</title>
        <authorList>
            <person name="Leushkin E.V."/>
            <person name="Sutormin R.A."/>
            <person name="Nabieva E.R."/>
            <person name="Penin A.A."/>
            <person name="Kondrashov A.S."/>
            <person name="Logacheva M.D."/>
        </authorList>
    </citation>
    <scope>NUCLEOTIDE SEQUENCE [LARGE SCALE GENOMIC DNA]</scope>
</reference>
<organism evidence="2 3">
    <name type="scientific">Genlisea aurea</name>
    <dbReference type="NCBI Taxonomy" id="192259"/>
    <lineage>
        <taxon>Eukaryota</taxon>
        <taxon>Viridiplantae</taxon>
        <taxon>Streptophyta</taxon>
        <taxon>Embryophyta</taxon>
        <taxon>Tracheophyta</taxon>
        <taxon>Spermatophyta</taxon>
        <taxon>Magnoliopsida</taxon>
        <taxon>eudicotyledons</taxon>
        <taxon>Gunneridae</taxon>
        <taxon>Pentapetalae</taxon>
        <taxon>asterids</taxon>
        <taxon>lamiids</taxon>
        <taxon>Lamiales</taxon>
        <taxon>Lentibulariaceae</taxon>
        <taxon>Genlisea</taxon>
    </lineage>
</organism>
<protein>
    <recommendedName>
        <fullName evidence="1">Protein ENHANCED DISEASE RESISTANCE 2 C-terminal domain-containing protein</fullName>
    </recommendedName>
</protein>
<dbReference type="PANTHER" id="PTHR31558">
    <property type="entry name" value="CW14 PROTEIN"/>
    <property type="match status" value="1"/>
</dbReference>
<evidence type="ECO:0000259" key="1">
    <source>
        <dbReference type="Pfam" id="PF07059"/>
    </source>
</evidence>
<feature type="non-terminal residue" evidence="2">
    <location>
        <position position="1"/>
    </location>
</feature>
<gene>
    <name evidence="2" type="ORF">M569_14058</name>
</gene>
<proteinExistence type="predicted"/>
<sequence>HYTAKVLIQRPVAGSLIVRSSLEKKFPESWSEIEPNSFKVRGQNYIKDKKKECASSCSAYVPFGADVFLSPRKINHVARFVDLPKLDPHGDICPLLVVNLQIPLYPAAIFQTEYDGPGMSLVFYFKLSENYSQALPLHFLENFKKIMDNESEKVKSFPMDATVPFRERLKLLGRIVNIEDLQLSGSEKKLLQAYNEKPVLSRPQHEFFMGENYLEIDLDIHRFSFIARKGFESFHSRIKNCIFDFGLTIQGNKPEDLPECMLCCIRIKEIDYANYSQL</sequence>
<dbReference type="InterPro" id="IPR009769">
    <property type="entry name" value="EDR2_C"/>
</dbReference>